<organism evidence="2">
    <name type="scientific">viral metagenome</name>
    <dbReference type="NCBI Taxonomy" id="1070528"/>
    <lineage>
        <taxon>unclassified sequences</taxon>
        <taxon>metagenomes</taxon>
        <taxon>organismal metagenomes</taxon>
    </lineage>
</organism>
<feature type="compositionally biased region" description="Basic residues" evidence="1">
    <location>
        <begin position="63"/>
        <end position="73"/>
    </location>
</feature>
<evidence type="ECO:0000313" key="3">
    <source>
        <dbReference type="EMBL" id="QJH95045.1"/>
    </source>
</evidence>
<dbReference type="EMBL" id="MT144611">
    <property type="protein sequence ID" value="QJH95045.1"/>
    <property type="molecule type" value="Genomic_DNA"/>
</dbReference>
<proteinExistence type="predicted"/>
<feature type="region of interest" description="Disordered" evidence="1">
    <location>
        <begin position="63"/>
        <end position="82"/>
    </location>
</feature>
<dbReference type="Gene3D" id="1.10.10.60">
    <property type="entry name" value="Homeodomain-like"/>
    <property type="match status" value="1"/>
</dbReference>
<evidence type="ECO:0000313" key="2">
    <source>
        <dbReference type="EMBL" id="QJA46142.1"/>
    </source>
</evidence>
<accession>A0A6H1ZF99</accession>
<gene>
    <name evidence="2" type="ORF">TM448A00317_0044</name>
    <name evidence="3" type="ORF">TM448B00343_0051</name>
</gene>
<name>A0A6H1ZF99_9ZZZZ</name>
<reference evidence="2" key="1">
    <citation type="submission" date="2020-03" db="EMBL/GenBank/DDBJ databases">
        <title>The deep terrestrial virosphere.</title>
        <authorList>
            <person name="Holmfeldt K."/>
            <person name="Nilsson E."/>
            <person name="Simone D."/>
            <person name="Lopez-Fernandez M."/>
            <person name="Wu X."/>
            <person name="de Brujin I."/>
            <person name="Lundin D."/>
            <person name="Andersson A."/>
            <person name="Bertilsson S."/>
            <person name="Dopson M."/>
        </authorList>
    </citation>
    <scope>NUCLEOTIDE SEQUENCE</scope>
    <source>
        <strain evidence="2">TM448A00317</strain>
        <strain evidence="3">TM448B00343</strain>
    </source>
</reference>
<dbReference type="AlphaFoldDB" id="A0A6H1ZF99"/>
<sequence length="82" mass="9871">MRKIQINKKELEYAYLEEKKTIEMLAKEFNVNKETIWKRLQEFNIPRRKPGLQVGQKLTLYHKKQISKSKKGNRNPAWKVGQ</sequence>
<evidence type="ECO:0000256" key="1">
    <source>
        <dbReference type="SAM" id="MobiDB-lite"/>
    </source>
</evidence>
<dbReference type="EMBL" id="MT144003">
    <property type="protein sequence ID" value="QJA46142.1"/>
    <property type="molecule type" value="Genomic_DNA"/>
</dbReference>
<protein>
    <submittedName>
        <fullName evidence="2">Uncharacterized protein</fullName>
    </submittedName>
</protein>